<dbReference type="AlphaFoldDB" id="A0A0N4WAZ5"/>
<proteinExistence type="predicted"/>
<dbReference type="WBParaSite" id="HPLM_0000759001-mRNA-1">
    <property type="protein sequence ID" value="HPLM_0000759001-mRNA-1"/>
    <property type="gene ID" value="HPLM_0000759001"/>
</dbReference>
<protein>
    <submittedName>
        <fullName evidence="3">Transposase</fullName>
    </submittedName>
</protein>
<keyword evidence="2" id="KW-1185">Reference proteome</keyword>
<evidence type="ECO:0000313" key="2">
    <source>
        <dbReference type="Proteomes" id="UP000268014"/>
    </source>
</evidence>
<reference evidence="1 2" key="2">
    <citation type="submission" date="2018-11" db="EMBL/GenBank/DDBJ databases">
        <authorList>
            <consortium name="Pathogen Informatics"/>
        </authorList>
    </citation>
    <scope>NUCLEOTIDE SEQUENCE [LARGE SCALE GENOMIC DNA]</scope>
    <source>
        <strain evidence="1 2">MHpl1</strain>
    </source>
</reference>
<reference evidence="3" key="1">
    <citation type="submission" date="2017-02" db="UniProtKB">
        <authorList>
            <consortium name="WormBaseParasite"/>
        </authorList>
    </citation>
    <scope>IDENTIFICATION</scope>
</reference>
<evidence type="ECO:0000313" key="1">
    <source>
        <dbReference type="EMBL" id="VDO32358.1"/>
    </source>
</evidence>
<gene>
    <name evidence="1" type="ORF">HPLM_LOCUS7582</name>
</gene>
<organism evidence="3">
    <name type="scientific">Haemonchus placei</name>
    <name type="common">Barber's pole worm</name>
    <dbReference type="NCBI Taxonomy" id="6290"/>
    <lineage>
        <taxon>Eukaryota</taxon>
        <taxon>Metazoa</taxon>
        <taxon>Ecdysozoa</taxon>
        <taxon>Nematoda</taxon>
        <taxon>Chromadorea</taxon>
        <taxon>Rhabditida</taxon>
        <taxon>Rhabditina</taxon>
        <taxon>Rhabditomorpha</taxon>
        <taxon>Strongyloidea</taxon>
        <taxon>Trichostrongylidae</taxon>
        <taxon>Haemonchus</taxon>
    </lineage>
</organism>
<evidence type="ECO:0000313" key="3">
    <source>
        <dbReference type="WBParaSite" id="HPLM_0000759001-mRNA-1"/>
    </source>
</evidence>
<dbReference type="Proteomes" id="UP000268014">
    <property type="component" value="Unassembled WGS sequence"/>
</dbReference>
<sequence>MRIEEVRRQASQSPLLGYSRRLVEEGRKSNDIILRKAMQFEHRRADSAMS</sequence>
<name>A0A0N4WAZ5_HAEPC</name>
<accession>A0A0N4WAZ5</accession>
<dbReference type="EMBL" id="UZAF01016689">
    <property type="protein sequence ID" value="VDO32358.1"/>
    <property type="molecule type" value="Genomic_DNA"/>
</dbReference>